<feature type="region of interest" description="Disordered" evidence="1">
    <location>
        <begin position="99"/>
        <end position="122"/>
    </location>
</feature>
<evidence type="ECO:0000313" key="2">
    <source>
        <dbReference type="EMBL" id="KAJ8399850.1"/>
    </source>
</evidence>
<protein>
    <submittedName>
        <fullName evidence="2">Uncharacterized protein</fullName>
    </submittedName>
</protein>
<dbReference type="EMBL" id="JAINUG010000080">
    <property type="protein sequence ID" value="KAJ8399850.1"/>
    <property type="molecule type" value="Genomic_DNA"/>
</dbReference>
<proteinExistence type="predicted"/>
<sequence>MAVEGGLLLPRGRRLSRAHSAASDPAAVRWAVAVVQAHSSGGLARRDEAEAWLSSFSTIDTDLLLLPAWWAGREGHSHAPLREGLSPAFFPFPSPTSWRRAEKPGPRLQSLQAASRHVRGPQ</sequence>
<dbReference type="AlphaFoldDB" id="A0AAD7SC98"/>
<dbReference type="Proteomes" id="UP001221898">
    <property type="component" value="Unassembled WGS sequence"/>
</dbReference>
<comment type="caution">
    <text evidence="2">The sequence shown here is derived from an EMBL/GenBank/DDBJ whole genome shotgun (WGS) entry which is preliminary data.</text>
</comment>
<accession>A0AAD7SC98</accession>
<reference evidence="2" key="1">
    <citation type="journal article" date="2023" name="Science">
        <title>Genome structures resolve the early diversification of teleost fishes.</title>
        <authorList>
            <person name="Parey E."/>
            <person name="Louis A."/>
            <person name="Montfort J."/>
            <person name="Bouchez O."/>
            <person name="Roques C."/>
            <person name="Iampietro C."/>
            <person name="Lluch J."/>
            <person name="Castinel A."/>
            <person name="Donnadieu C."/>
            <person name="Desvignes T."/>
            <person name="Floi Bucao C."/>
            <person name="Jouanno E."/>
            <person name="Wen M."/>
            <person name="Mejri S."/>
            <person name="Dirks R."/>
            <person name="Jansen H."/>
            <person name="Henkel C."/>
            <person name="Chen W.J."/>
            <person name="Zahm M."/>
            <person name="Cabau C."/>
            <person name="Klopp C."/>
            <person name="Thompson A.W."/>
            <person name="Robinson-Rechavi M."/>
            <person name="Braasch I."/>
            <person name="Lecointre G."/>
            <person name="Bobe J."/>
            <person name="Postlethwait J.H."/>
            <person name="Berthelot C."/>
            <person name="Roest Crollius H."/>
            <person name="Guiguen Y."/>
        </authorList>
    </citation>
    <scope>NUCLEOTIDE SEQUENCE</scope>
    <source>
        <strain evidence="2">NC1722</strain>
    </source>
</reference>
<name>A0AAD7SC98_9TELE</name>
<evidence type="ECO:0000313" key="3">
    <source>
        <dbReference type="Proteomes" id="UP001221898"/>
    </source>
</evidence>
<keyword evidence="3" id="KW-1185">Reference proteome</keyword>
<gene>
    <name evidence="2" type="ORF">AAFF_G00405800</name>
</gene>
<organism evidence="2 3">
    <name type="scientific">Aldrovandia affinis</name>
    <dbReference type="NCBI Taxonomy" id="143900"/>
    <lineage>
        <taxon>Eukaryota</taxon>
        <taxon>Metazoa</taxon>
        <taxon>Chordata</taxon>
        <taxon>Craniata</taxon>
        <taxon>Vertebrata</taxon>
        <taxon>Euteleostomi</taxon>
        <taxon>Actinopterygii</taxon>
        <taxon>Neopterygii</taxon>
        <taxon>Teleostei</taxon>
        <taxon>Notacanthiformes</taxon>
        <taxon>Halosauridae</taxon>
        <taxon>Aldrovandia</taxon>
    </lineage>
</organism>
<evidence type="ECO:0000256" key="1">
    <source>
        <dbReference type="SAM" id="MobiDB-lite"/>
    </source>
</evidence>